<evidence type="ECO:0000259" key="3">
    <source>
        <dbReference type="Pfam" id="PF00296"/>
    </source>
</evidence>
<dbReference type="GO" id="GO:0004497">
    <property type="term" value="F:monooxygenase activity"/>
    <property type="evidence" value="ECO:0007669"/>
    <property type="project" value="UniProtKB-KW"/>
</dbReference>
<dbReference type="InterPro" id="IPR011251">
    <property type="entry name" value="Luciferase-like_dom"/>
</dbReference>
<feature type="domain" description="Luciferase-like" evidence="3">
    <location>
        <begin position="31"/>
        <end position="336"/>
    </location>
</feature>
<dbReference type="PANTHER" id="PTHR30137">
    <property type="entry name" value="LUCIFERASE-LIKE MONOOXYGENASE"/>
    <property type="match status" value="1"/>
</dbReference>
<proteinExistence type="predicted"/>
<reference evidence="4 5" key="1">
    <citation type="submission" date="2018-02" db="EMBL/GenBank/DDBJ databases">
        <title>Reclassifiation of [Polyangium] brachysporum DSM 7029 as Guopingzhaonella breviflexa gen. nov., sp. nov., a member of the family Comamonadaceae.</title>
        <authorList>
            <person name="Tang B."/>
        </authorList>
    </citation>
    <scope>NUCLEOTIDE SEQUENCE [LARGE SCALE GENOMIC DNA]</scope>
    <source>
        <strain evidence="4 5">BCRC 80649</strain>
    </source>
</reference>
<keyword evidence="5" id="KW-1185">Reference proteome</keyword>
<dbReference type="RefSeq" id="WP_104302302.1">
    <property type="nucleotide sequence ID" value="NZ_PSNX01000006.1"/>
</dbReference>
<evidence type="ECO:0000313" key="5">
    <source>
        <dbReference type="Proteomes" id="UP000238605"/>
    </source>
</evidence>
<evidence type="ECO:0000256" key="2">
    <source>
        <dbReference type="ARBA" id="ARBA00023033"/>
    </source>
</evidence>
<dbReference type="OrthoDB" id="7055978at2"/>
<evidence type="ECO:0000313" key="4">
    <source>
        <dbReference type="EMBL" id="PPE66703.1"/>
    </source>
</evidence>
<protein>
    <recommendedName>
        <fullName evidence="3">Luciferase-like domain-containing protein</fullName>
    </recommendedName>
</protein>
<sequence>MPPTALDAPDRPLKHSLYYFASDEGGASAADKRRLLFDSARFADRHGFCAVWAPERHFHAFGGLSPNPSVTAAALAALTSNVRIRSGSVVLPLHAVARVAEEWALVDVLSGGRVDLGLASGWFPNDFVLAPPGTYERRGELLFERLEALRRLWRGESFEAVNPLGDSVSLRTLPRPVQPELPVWITAAGNPDTFRRAGSLGVNVLTHLLGQSLDALAEKIAVYRQAWAEAGHPGRGEIALMLHAYVGEDDDAVRRTVRAPMLHYLASSAQLVGRYTASVPFFQQRCAVDTGALTAQDVDDALAFSFERYYQTSSLLGTVDDCLDRLDHMRAIGVDEIACLIDFGVPTDEVLAALPRLAELFELANVSEAELAAVA</sequence>
<dbReference type="InterPro" id="IPR036661">
    <property type="entry name" value="Luciferase-like_sf"/>
</dbReference>
<dbReference type="Gene3D" id="3.20.20.30">
    <property type="entry name" value="Luciferase-like domain"/>
    <property type="match status" value="1"/>
</dbReference>
<accession>A0A2S5SVD9</accession>
<keyword evidence="2" id="KW-0503">Monooxygenase</keyword>
<dbReference type="NCBIfam" id="TIGR04020">
    <property type="entry name" value="seco_metab_LLM"/>
    <property type="match status" value="1"/>
</dbReference>
<dbReference type="SUPFAM" id="SSF51679">
    <property type="entry name" value="Bacterial luciferase-like"/>
    <property type="match status" value="1"/>
</dbReference>
<dbReference type="EMBL" id="PSNX01000006">
    <property type="protein sequence ID" value="PPE66703.1"/>
    <property type="molecule type" value="Genomic_DNA"/>
</dbReference>
<dbReference type="Pfam" id="PF00296">
    <property type="entry name" value="Bac_luciferase"/>
    <property type="match status" value="1"/>
</dbReference>
<name>A0A2S5SVD9_9BURK</name>
<dbReference type="AlphaFoldDB" id="A0A2S5SVD9"/>
<keyword evidence="1" id="KW-0560">Oxidoreductase</keyword>
<dbReference type="GO" id="GO:0005829">
    <property type="term" value="C:cytosol"/>
    <property type="evidence" value="ECO:0007669"/>
    <property type="project" value="TreeGrafter"/>
</dbReference>
<dbReference type="InterPro" id="IPR024011">
    <property type="entry name" value="Biosynth_lucif-like_mOase_dom"/>
</dbReference>
<comment type="caution">
    <text evidence="4">The sequence shown here is derived from an EMBL/GenBank/DDBJ whole genome shotgun (WGS) entry which is preliminary data.</text>
</comment>
<dbReference type="PANTHER" id="PTHR30137:SF8">
    <property type="entry name" value="BLR5498 PROTEIN"/>
    <property type="match status" value="1"/>
</dbReference>
<evidence type="ECO:0000256" key="1">
    <source>
        <dbReference type="ARBA" id="ARBA00023002"/>
    </source>
</evidence>
<dbReference type="Proteomes" id="UP000238605">
    <property type="component" value="Unassembled WGS sequence"/>
</dbReference>
<dbReference type="GO" id="GO:0016705">
    <property type="term" value="F:oxidoreductase activity, acting on paired donors, with incorporation or reduction of molecular oxygen"/>
    <property type="evidence" value="ECO:0007669"/>
    <property type="project" value="InterPro"/>
</dbReference>
<dbReference type="InterPro" id="IPR050766">
    <property type="entry name" value="Bact_Lucif_Oxidored"/>
</dbReference>
<gene>
    <name evidence="4" type="ORF">C1704_08580</name>
</gene>
<organism evidence="4 5">
    <name type="scientific">Caldimonas caldifontis</name>
    <dbReference type="NCBI Taxonomy" id="1452508"/>
    <lineage>
        <taxon>Bacteria</taxon>
        <taxon>Pseudomonadati</taxon>
        <taxon>Pseudomonadota</taxon>
        <taxon>Betaproteobacteria</taxon>
        <taxon>Burkholderiales</taxon>
        <taxon>Sphaerotilaceae</taxon>
        <taxon>Caldimonas</taxon>
    </lineage>
</organism>